<feature type="region of interest" description="Disordered" evidence="1">
    <location>
        <begin position="1"/>
        <end position="67"/>
    </location>
</feature>
<evidence type="ECO:0000313" key="2">
    <source>
        <dbReference type="EMBL" id="KAF0895129.1"/>
    </source>
</evidence>
<dbReference type="AlphaFoldDB" id="A0A6G1C4G4"/>
<protein>
    <submittedName>
        <fullName evidence="2">Uncharacterized protein</fullName>
    </submittedName>
</protein>
<sequence length="67" mass="7084">MPASTEVKASEMQVEKPIITGSTYDSSSSTEGQACCRSREGQGGKAGRYSHSHRQASCWDTGKIGSS</sequence>
<accession>A0A6G1C4G4</accession>
<feature type="compositionally biased region" description="Polar residues" evidence="1">
    <location>
        <begin position="20"/>
        <end position="32"/>
    </location>
</feature>
<name>A0A6G1C4G4_9ORYZ</name>
<keyword evidence="3" id="KW-1185">Reference proteome</keyword>
<dbReference type="OrthoDB" id="10507558at2759"/>
<dbReference type="EMBL" id="SPHZ02000010">
    <property type="protein sequence ID" value="KAF0895129.1"/>
    <property type="molecule type" value="Genomic_DNA"/>
</dbReference>
<dbReference type="Proteomes" id="UP000479710">
    <property type="component" value="Unassembled WGS sequence"/>
</dbReference>
<comment type="caution">
    <text evidence="2">The sequence shown here is derived from an EMBL/GenBank/DDBJ whole genome shotgun (WGS) entry which is preliminary data.</text>
</comment>
<evidence type="ECO:0000313" key="3">
    <source>
        <dbReference type="Proteomes" id="UP000479710"/>
    </source>
</evidence>
<reference evidence="2 3" key="1">
    <citation type="submission" date="2019-11" db="EMBL/GenBank/DDBJ databases">
        <title>Whole genome sequence of Oryza granulata.</title>
        <authorList>
            <person name="Li W."/>
        </authorList>
    </citation>
    <scope>NUCLEOTIDE SEQUENCE [LARGE SCALE GENOMIC DNA]</scope>
    <source>
        <strain evidence="3">cv. Menghai</strain>
        <tissue evidence="2">Leaf</tissue>
    </source>
</reference>
<gene>
    <name evidence="2" type="ORF">E2562_006834</name>
</gene>
<evidence type="ECO:0000256" key="1">
    <source>
        <dbReference type="SAM" id="MobiDB-lite"/>
    </source>
</evidence>
<organism evidence="2 3">
    <name type="scientific">Oryza meyeriana var. granulata</name>
    <dbReference type="NCBI Taxonomy" id="110450"/>
    <lineage>
        <taxon>Eukaryota</taxon>
        <taxon>Viridiplantae</taxon>
        <taxon>Streptophyta</taxon>
        <taxon>Embryophyta</taxon>
        <taxon>Tracheophyta</taxon>
        <taxon>Spermatophyta</taxon>
        <taxon>Magnoliopsida</taxon>
        <taxon>Liliopsida</taxon>
        <taxon>Poales</taxon>
        <taxon>Poaceae</taxon>
        <taxon>BOP clade</taxon>
        <taxon>Oryzoideae</taxon>
        <taxon>Oryzeae</taxon>
        <taxon>Oryzinae</taxon>
        <taxon>Oryza</taxon>
        <taxon>Oryza meyeriana</taxon>
    </lineage>
</organism>
<proteinExistence type="predicted"/>